<dbReference type="AlphaFoldDB" id="A0A1F6AB02"/>
<reference evidence="1 2" key="1">
    <citation type="journal article" date="2016" name="Nat. Commun.">
        <title>Thousands of microbial genomes shed light on interconnected biogeochemical processes in an aquifer system.</title>
        <authorList>
            <person name="Anantharaman K."/>
            <person name="Brown C.T."/>
            <person name="Hug L.A."/>
            <person name="Sharon I."/>
            <person name="Castelle C.J."/>
            <person name="Probst A.J."/>
            <person name="Thomas B.C."/>
            <person name="Singh A."/>
            <person name="Wilkins M.J."/>
            <person name="Karaoz U."/>
            <person name="Brodie E.L."/>
            <person name="Williams K.H."/>
            <person name="Hubbard S.S."/>
            <person name="Banfield J.F."/>
        </authorList>
    </citation>
    <scope>NUCLEOTIDE SEQUENCE [LARGE SCALE GENOMIC DNA]</scope>
</reference>
<evidence type="ECO:0000313" key="2">
    <source>
        <dbReference type="Proteomes" id="UP000177092"/>
    </source>
</evidence>
<dbReference type="EMBL" id="MFJN01000014">
    <property type="protein sequence ID" value="OGG21891.1"/>
    <property type="molecule type" value="Genomic_DNA"/>
</dbReference>
<sequence>MVREIERDQDLSPHSLEFWTELGNDLDRVEPRTMTLKGFVTSYHPERNPFAKPWINGKYSYLWYQTYGERVQDGKVTVEEFLATAFAPPTDDPQFQEAVRAARELIEYRLKRPRGGA</sequence>
<protein>
    <submittedName>
        <fullName evidence="1">Uncharacterized protein</fullName>
    </submittedName>
</protein>
<comment type="caution">
    <text evidence="1">The sequence shown here is derived from an EMBL/GenBank/DDBJ whole genome shotgun (WGS) entry which is preliminary data.</text>
</comment>
<proteinExistence type="predicted"/>
<evidence type="ECO:0000313" key="1">
    <source>
        <dbReference type="EMBL" id="OGG21891.1"/>
    </source>
</evidence>
<gene>
    <name evidence="1" type="ORF">A3D03_01495</name>
</gene>
<name>A0A1F6AB02_9BACT</name>
<accession>A0A1F6AB02</accession>
<dbReference type="Proteomes" id="UP000177092">
    <property type="component" value="Unassembled WGS sequence"/>
</dbReference>
<organism evidence="1 2">
    <name type="scientific">Candidatus Gottesmanbacteria bacterium RIFCSPHIGHO2_02_FULL_40_13</name>
    <dbReference type="NCBI Taxonomy" id="1798384"/>
    <lineage>
        <taxon>Bacteria</taxon>
        <taxon>Candidatus Gottesmaniibacteriota</taxon>
    </lineage>
</organism>